<evidence type="ECO:0000256" key="1">
    <source>
        <dbReference type="SAM" id="Phobius"/>
    </source>
</evidence>
<keyword evidence="1" id="KW-1133">Transmembrane helix</keyword>
<organism evidence="2 3">
    <name type="scientific">Pocillopora damicornis</name>
    <name type="common">Cauliflower coral</name>
    <name type="synonym">Millepora damicornis</name>
    <dbReference type="NCBI Taxonomy" id="46731"/>
    <lineage>
        <taxon>Eukaryota</taxon>
        <taxon>Metazoa</taxon>
        <taxon>Cnidaria</taxon>
        <taxon>Anthozoa</taxon>
        <taxon>Hexacorallia</taxon>
        <taxon>Scleractinia</taxon>
        <taxon>Astrocoeniina</taxon>
        <taxon>Pocilloporidae</taxon>
        <taxon>Pocillopora</taxon>
    </lineage>
</organism>
<comment type="caution">
    <text evidence="2">The sequence shown here is derived from an EMBL/GenBank/DDBJ whole genome shotgun (WGS) entry which is preliminary data.</text>
</comment>
<feature type="transmembrane region" description="Helical" evidence="1">
    <location>
        <begin position="45"/>
        <end position="63"/>
    </location>
</feature>
<dbReference type="AlphaFoldDB" id="A0A3M6U5S6"/>
<sequence>MTQIVKPLRRDSIECAQREPDHTREKKSHEVKIVIERRTDPCHDAASALFNSVLVIAMMVVAIKLEWITKIFGFIYTHAIRSETKNLNCILFQGLLGLIPKGYSTPRGQNFSWIAQDSIDSLKVHRSSRWLQEHNTFFFPGSLPEGLFIFSLLCYAGFPIKEAREGMGLLFTGKLLVHDTALNKNLLGSSSLVIILNNPAGYNILGSFRFVMFVSGPSLMEQYFWVKSDVGECDQPAENTYGTGCNPELRRDLQQSDGIDNDEMCSIMVCGSALTS</sequence>
<accession>A0A3M6U5S6</accession>
<evidence type="ECO:0000313" key="2">
    <source>
        <dbReference type="EMBL" id="RMX49043.1"/>
    </source>
</evidence>
<dbReference type="EMBL" id="RCHS01002185">
    <property type="protein sequence ID" value="RMX49043.1"/>
    <property type="molecule type" value="Genomic_DNA"/>
</dbReference>
<keyword evidence="1" id="KW-0812">Transmembrane</keyword>
<dbReference type="Proteomes" id="UP000275408">
    <property type="component" value="Unassembled WGS sequence"/>
</dbReference>
<reference evidence="2 3" key="1">
    <citation type="journal article" date="2018" name="Sci. Rep.">
        <title>Comparative analysis of the Pocillopora damicornis genome highlights role of immune system in coral evolution.</title>
        <authorList>
            <person name="Cunning R."/>
            <person name="Bay R.A."/>
            <person name="Gillette P."/>
            <person name="Baker A.C."/>
            <person name="Traylor-Knowles N."/>
        </authorList>
    </citation>
    <scope>NUCLEOTIDE SEQUENCE [LARGE SCALE GENOMIC DNA]</scope>
    <source>
        <strain evidence="2">RSMAS</strain>
        <tissue evidence="2">Whole animal</tissue>
    </source>
</reference>
<proteinExistence type="predicted"/>
<keyword evidence="1" id="KW-0472">Membrane</keyword>
<evidence type="ECO:0000313" key="3">
    <source>
        <dbReference type="Proteomes" id="UP000275408"/>
    </source>
</evidence>
<name>A0A3M6U5S6_POCDA</name>
<gene>
    <name evidence="2" type="ORF">pdam_00024077</name>
</gene>
<protein>
    <submittedName>
        <fullName evidence="2">Uncharacterized protein</fullName>
    </submittedName>
</protein>
<keyword evidence="3" id="KW-1185">Reference proteome</keyword>